<name>A0ABU8S2N2_9SPHN</name>
<dbReference type="Proteomes" id="UP001361239">
    <property type="component" value="Unassembled WGS sequence"/>
</dbReference>
<dbReference type="RefSeq" id="WP_339589479.1">
    <property type="nucleotide sequence ID" value="NZ_JBBHJZ010000009.1"/>
</dbReference>
<keyword evidence="3" id="KW-1185">Reference proteome</keyword>
<dbReference type="EMBL" id="JBBHJZ010000009">
    <property type="protein sequence ID" value="MEJ5979539.1"/>
    <property type="molecule type" value="Genomic_DNA"/>
</dbReference>
<sequence length="291" mass="30887">MTRWSATAAFVAVVCLLSACKKGDAPQDLPTATPSAAAPTIVPPLVETPLGREALLLAIARAASDTALGRDQSATQRDLDGSRFALRMRFGCAGDEPVPGRRLTFDETRGKLELRLDNEIGAQTPLVLGLRESGYEAVEGFWVHRPWLLDADCRQAAPGAEAPRTIAAPSPGPEPSGQPPSLNLDAGETSSSERESIGIAQFFTPDDARTHRRAERGYAVTKLLSAGESRSSEGYDIVLAGRLRRLASGRVIACTVRRTSAPPDCLVSVQFDNVAIVNPSTGEVLAQWSGA</sequence>
<gene>
    <name evidence="2" type="ORF">WG901_23000</name>
</gene>
<organism evidence="2 3">
    <name type="scientific">Novosphingobium anseongense</name>
    <dbReference type="NCBI Taxonomy" id="3133436"/>
    <lineage>
        <taxon>Bacteria</taxon>
        <taxon>Pseudomonadati</taxon>
        <taxon>Pseudomonadota</taxon>
        <taxon>Alphaproteobacteria</taxon>
        <taxon>Sphingomonadales</taxon>
        <taxon>Sphingomonadaceae</taxon>
        <taxon>Novosphingobium</taxon>
    </lineage>
</organism>
<accession>A0ABU8S2N2</accession>
<reference evidence="2 3" key="1">
    <citation type="submission" date="2024-03" db="EMBL/GenBank/DDBJ databases">
        <authorList>
            <person name="Jo J.-H."/>
        </authorList>
    </citation>
    <scope>NUCLEOTIDE SEQUENCE [LARGE SCALE GENOMIC DNA]</scope>
    <source>
        <strain evidence="2 3">PS1R-30</strain>
    </source>
</reference>
<dbReference type="PROSITE" id="PS51257">
    <property type="entry name" value="PROKAR_LIPOPROTEIN"/>
    <property type="match status" value="1"/>
</dbReference>
<feature type="region of interest" description="Disordered" evidence="1">
    <location>
        <begin position="159"/>
        <end position="190"/>
    </location>
</feature>
<evidence type="ECO:0000256" key="1">
    <source>
        <dbReference type="SAM" id="MobiDB-lite"/>
    </source>
</evidence>
<protein>
    <recommendedName>
        <fullName evidence="4">Lipoprotein</fullName>
    </recommendedName>
</protein>
<comment type="caution">
    <text evidence="2">The sequence shown here is derived from an EMBL/GenBank/DDBJ whole genome shotgun (WGS) entry which is preliminary data.</text>
</comment>
<proteinExistence type="predicted"/>
<evidence type="ECO:0008006" key="4">
    <source>
        <dbReference type="Google" id="ProtNLM"/>
    </source>
</evidence>
<evidence type="ECO:0000313" key="3">
    <source>
        <dbReference type="Proteomes" id="UP001361239"/>
    </source>
</evidence>
<evidence type="ECO:0000313" key="2">
    <source>
        <dbReference type="EMBL" id="MEJ5979539.1"/>
    </source>
</evidence>